<dbReference type="Proteomes" id="UP000314294">
    <property type="component" value="Unassembled WGS sequence"/>
</dbReference>
<accession>A0A4Z2HL55</accession>
<organism evidence="1 2">
    <name type="scientific">Liparis tanakae</name>
    <name type="common">Tanaka's snailfish</name>
    <dbReference type="NCBI Taxonomy" id="230148"/>
    <lineage>
        <taxon>Eukaryota</taxon>
        <taxon>Metazoa</taxon>
        <taxon>Chordata</taxon>
        <taxon>Craniata</taxon>
        <taxon>Vertebrata</taxon>
        <taxon>Euteleostomi</taxon>
        <taxon>Actinopterygii</taxon>
        <taxon>Neopterygii</taxon>
        <taxon>Teleostei</taxon>
        <taxon>Neoteleostei</taxon>
        <taxon>Acanthomorphata</taxon>
        <taxon>Eupercaria</taxon>
        <taxon>Perciformes</taxon>
        <taxon>Cottioidei</taxon>
        <taxon>Cottales</taxon>
        <taxon>Liparidae</taxon>
        <taxon>Liparis</taxon>
    </lineage>
</organism>
<reference evidence="1 2" key="1">
    <citation type="submission" date="2019-03" db="EMBL/GenBank/DDBJ databases">
        <title>First draft genome of Liparis tanakae, snailfish: a comprehensive survey of snailfish specific genes.</title>
        <authorList>
            <person name="Kim W."/>
            <person name="Song I."/>
            <person name="Jeong J.-H."/>
            <person name="Kim D."/>
            <person name="Kim S."/>
            <person name="Ryu S."/>
            <person name="Song J.Y."/>
            <person name="Lee S.K."/>
        </authorList>
    </citation>
    <scope>NUCLEOTIDE SEQUENCE [LARGE SCALE GENOMIC DNA]</scope>
    <source>
        <tissue evidence="1">Muscle</tissue>
    </source>
</reference>
<keyword evidence="2" id="KW-1185">Reference proteome</keyword>
<dbReference type="AlphaFoldDB" id="A0A4Z2HL55"/>
<protein>
    <submittedName>
        <fullName evidence="1">Uncharacterized protein</fullName>
    </submittedName>
</protein>
<gene>
    <name evidence="1" type="ORF">EYF80_023163</name>
</gene>
<proteinExistence type="predicted"/>
<name>A0A4Z2HL55_9TELE</name>
<evidence type="ECO:0000313" key="1">
    <source>
        <dbReference type="EMBL" id="TNN66629.1"/>
    </source>
</evidence>
<dbReference type="EMBL" id="SRLO01000216">
    <property type="protein sequence ID" value="TNN66629.1"/>
    <property type="molecule type" value="Genomic_DNA"/>
</dbReference>
<sequence>MEDQQGRINESVCGSLSHHQQYLNQSNGWSKENRLDNHLQTCSECWPHLKADRFSQGRDAVSNSVTSAWLINLPSIIARRDQVEKEGLLFLLPRTVTGEQNNTGTAPTGRENTVPHPSFRHSHSRLFISLLDASTLISMQHRAAAPRDQAGRLVNKGATVTGHLSEAFSPVTDVSLSRPDSPS</sequence>
<evidence type="ECO:0000313" key="2">
    <source>
        <dbReference type="Proteomes" id="UP000314294"/>
    </source>
</evidence>
<comment type="caution">
    <text evidence="1">The sequence shown here is derived from an EMBL/GenBank/DDBJ whole genome shotgun (WGS) entry which is preliminary data.</text>
</comment>